<evidence type="ECO:0000256" key="1">
    <source>
        <dbReference type="ARBA" id="ARBA00004481"/>
    </source>
</evidence>
<evidence type="ECO:0000259" key="10">
    <source>
        <dbReference type="Pfam" id="PF04652"/>
    </source>
</evidence>
<dbReference type="Gene3D" id="1.20.5.420">
    <property type="entry name" value="Immunoglobulin FC, subunit C"/>
    <property type="match status" value="1"/>
</dbReference>
<evidence type="ECO:0000256" key="8">
    <source>
        <dbReference type="ARBA" id="ARBA00023136"/>
    </source>
</evidence>
<feature type="domain" description="Vta1/callose synthase N-terminal" evidence="10">
    <location>
        <begin position="14"/>
        <end position="156"/>
    </location>
</feature>
<keyword evidence="4" id="KW-0813">Transport</keyword>
<dbReference type="PANTHER" id="PTHR46009">
    <property type="entry name" value="VACUOLAR PROTEIN SORTING-ASSOCIATED PROTEIN VTA1 HOMOLOG"/>
    <property type="match status" value="1"/>
</dbReference>
<name>A0A0F7TCC0_PENBI</name>
<dbReference type="Pfam" id="PF18097">
    <property type="entry name" value="Vta1_C"/>
    <property type="match status" value="1"/>
</dbReference>
<evidence type="ECO:0000256" key="9">
    <source>
        <dbReference type="SAM" id="MobiDB-lite"/>
    </source>
</evidence>
<dbReference type="PANTHER" id="PTHR46009:SF1">
    <property type="entry name" value="VACUOLAR PROTEIN SORTING-ASSOCIATED PROTEIN VTA1 HOMOLOG"/>
    <property type="match status" value="1"/>
</dbReference>
<accession>A0A0F7TCC0</accession>
<evidence type="ECO:0000313" key="12">
    <source>
        <dbReference type="EMBL" id="CEJ54005.1"/>
    </source>
</evidence>
<feature type="region of interest" description="Disordered" evidence="9">
    <location>
        <begin position="187"/>
        <end position="328"/>
    </location>
</feature>
<comment type="similarity">
    <text evidence="3">Belongs to the VTA1 family.</text>
</comment>
<evidence type="ECO:0000256" key="7">
    <source>
        <dbReference type="ARBA" id="ARBA00022927"/>
    </source>
</evidence>
<feature type="domain" description="Vta1 C-terminal" evidence="11">
    <location>
        <begin position="370"/>
        <end position="404"/>
    </location>
</feature>
<organism evidence="12 13">
    <name type="scientific">Penicillium brasilianum</name>
    <dbReference type="NCBI Taxonomy" id="104259"/>
    <lineage>
        <taxon>Eukaryota</taxon>
        <taxon>Fungi</taxon>
        <taxon>Dikarya</taxon>
        <taxon>Ascomycota</taxon>
        <taxon>Pezizomycotina</taxon>
        <taxon>Eurotiomycetes</taxon>
        <taxon>Eurotiomycetidae</taxon>
        <taxon>Eurotiales</taxon>
        <taxon>Aspergillaceae</taxon>
        <taxon>Penicillium</taxon>
    </lineage>
</organism>
<dbReference type="GO" id="GO:0005771">
    <property type="term" value="C:multivesicular body"/>
    <property type="evidence" value="ECO:0007669"/>
    <property type="project" value="TreeGrafter"/>
</dbReference>
<dbReference type="AlphaFoldDB" id="A0A0F7TCC0"/>
<dbReference type="EMBL" id="CDHK01000001">
    <property type="protein sequence ID" value="CEJ54005.1"/>
    <property type="molecule type" value="Genomic_DNA"/>
</dbReference>
<keyword evidence="8" id="KW-0472">Membrane</keyword>
<dbReference type="InterPro" id="IPR023175">
    <property type="entry name" value="Vta1/CALS_N_sf"/>
</dbReference>
<dbReference type="Pfam" id="PF04652">
    <property type="entry name" value="Vta1"/>
    <property type="match status" value="1"/>
</dbReference>
<keyword evidence="7" id="KW-0653">Protein transport</keyword>
<dbReference type="InterPro" id="IPR041212">
    <property type="entry name" value="Vta1_C"/>
</dbReference>
<feature type="compositionally biased region" description="Polar residues" evidence="9">
    <location>
        <begin position="215"/>
        <end position="233"/>
    </location>
</feature>
<reference evidence="13" key="1">
    <citation type="journal article" date="2015" name="Genome Announc.">
        <title>Draft genome sequence of the fungus Penicillium brasilianum MG11.</title>
        <authorList>
            <person name="Horn F."/>
            <person name="Linde J."/>
            <person name="Mattern D.J."/>
            <person name="Walther G."/>
            <person name="Guthke R."/>
            <person name="Brakhage A.A."/>
            <person name="Valiante V."/>
        </authorList>
    </citation>
    <scope>NUCLEOTIDE SEQUENCE [LARGE SCALE GENOMIC DNA]</scope>
    <source>
        <strain evidence="13">MG11</strain>
    </source>
</reference>
<keyword evidence="13" id="KW-1185">Reference proteome</keyword>
<dbReference type="GO" id="GO:0010008">
    <property type="term" value="C:endosome membrane"/>
    <property type="evidence" value="ECO:0007669"/>
    <property type="project" value="UniProtKB-SubCell"/>
</dbReference>
<dbReference type="STRING" id="104259.A0A0F7TCC0"/>
<evidence type="ECO:0000256" key="6">
    <source>
        <dbReference type="ARBA" id="ARBA00022753"/>
    </source>
</evidence>
<evidence type="ECO:0000256" key="5">
    <source>
        <dbReference type="ARBA" id="ARBA00022490"/>
    </source>
</evidence>
<evidence type="ECO:0000256" key="3">
    <source>
        <dbReference type="ARBA" id="ARBA00007895"/>
    </source>
</evidence>
<evidence type="ECO:0000256" key="2">
    <source>
        <dbReference type="ARBA" id="ARBA00004496"/>
    </source>
</evidence>
<dbReference type="GO" id="GO:0032511">
    <property type="term" value="P:late endosome to vacuole transport via multivesicular body sorting pathway"/>
    <property type="evidence" value="ECO:0007669"/>
    <property type="project" value="InterPro"/>
</dbReference>
<dbReference type="OrthoDB" id="391137at2759"/>
<dbReference type="Gene3D" id="1.25.40.270">
    <property type="entry name" value="Vacuolar protein sorting-associated protein vta1"/>
    <property type="match status" value="1"/>
</dbReference>
<comment type="subcellular location">
    <subcellularLocation>
        <location evidence="2">Cytoplasm</location>
    </subcellularLocation>
    <subcellularLocation>
        <location evidence="1">Endosome membrane</location>
        <topology evidence="1">Peripheral membrane protein</topology>
    </subcellularLocation>
</comment>
<protein>
    <recommendedName>
        <fullName evidence="14">Vta1/callose synthase N-terminal domain-containing protein</fullName>
    </recommendedName>
</protein>
<dbReference type="InterPro" id="IPR044538">
    <property type="entry name" value="Vta1-like"/>
</dbReference>
<evidence type="ECO:0000259" key="11">
    <source>
        <dbReference type="Pfam" id="PF18097"/>
    </source>
</evidence>
<dbReference type="GO" id="GO:0015031">
    <property type="term" value="P:protein transport"/>
    <property type="evidence" value="ECO:0007669"/>
    <property type="project" value="UniProtKB-KW"/>
</dbReference>
<proteinExistence type="inferred from homology"/>
<keyword evidence="5" id="KW-0963">Cytoplasm</keyword>
<evidence type="ECO:0008006" key="14">
    <source>
        <dbReference type="Google" id="ProtNLM"/>
    </source>
</evidence>
<evidence type="ECO:0000256" key="4">
    <source>
        <dbReference type="ARBA" id="ARBA00022448"/>
    </source>
</evidence>
<dbReference type="InterPro" id="IPR039431">
    <property type="entry name" value="Vta1/CALS_N"/>
</dbReference>
<keyword evidence="6" id="KW-0967">Endosome</keyword>
<sequence length="434" mass="46885">MASSIPAALRSSDIGRFAIRAAQIEKAKPVVAYWCNYHIVNQIIERGLHNSDDEIKTYTTDLVDKLEQFKNENSQNEAVTDNDAASAYVEQFGLEIFNRAEAAMTANKVTKQTADTFQAAAIFLELCQIWGELDTEIAGRIKFAKYHAVRIVKAFKAGEDPNATNPPPKEEEELVTATDPEVQAFDESVAEQASKPRQASVEDVPDEADRLTRQLAHQSTLDESLHPSRTSSMPRAPAASEPEIPSVPSNPPGTPGKARDINLPDAGGLDLPSTPGTIGGKIGGPAPVIDLPDTPGTSDLHVSHAPTHSNTFQSFPPPSATSPSIEAPNPASFYDISRASAHITPPAARIPVAPAPVAPSQPSHSVDDHNISLAQKHARWAVSALTFDDVDTAIKELKNALRLLVLRYLSWHASIPCSSLFLFFFRVRLGGFLV</sequence>
<dbReference type="Proteomes" id="UP000042958">
    <property type="component" value="Unassembled WGS sequence"/>
</dbReference>
<gene>
    <name evidence="12" type="ORF">PMG11_00333</name>
</gene>
<evidence type="ECO:0000313" key="13">
    <source>
        <dbReference type="Proteomes" id="UP000042958"/>
    </source>
</evidence>